<dbReference type="InterPro" id="IPR000306">
    <property type="entry name" value="Znf_FYVE"/>
</dbReference>
<feature type="compositionally biased region" description="Polar residues" evidence="5">
    <location>
        <begin position="172"/>
        <end position="200"/>
    </location>
</feature>
<feature type="compositionally biased region" description="Polar residues" evidence="5">
    <location>
        <begin position="134"/>
        <end position="147"/>
    </location>
</feature>
<evidence type="ECO:0000313" key="7">
    <source>
        <dbReference type="EMBL" id="OVF07586.1"/>
    </source>
</evidence>
<keyword evidence="1" id="KW-0479">Metal-binding</keyword>
<dbReference type="InterPro" id="IPR013083">
    <property type="entry name" value="Znf_RING/FYVE/PHD"/>
</dbReference>
<dbReference type="PANTHER" id="PTHR23164:SF30">
    <property type="entry name" value="EARLY ENDOSOME ANTIGEN 1"/>
    <property type="match status" value="1"/>
</dbReference>
<feature type="compositionally biased region" description="Polar residues" evidence="5">
    <location>
        <begin position="433"/>
        <end position="442"/>
    </location>
</feature>
<dbReference type="CDD" id="cd15760">
    <property type="entry name" value="FYVE_scVPS27p_like"/>
    <property type="match status" value="1"/>
</dbReference>
<feature type="compositionally biased region" description="Polar residues" evidence="5">
    <location>
        <begin position="286"/>
        <end position="295"/>
    </location>
</feature>
<dbReference type="InterPro" id="IPR011011">
    <property type="entry name" value="Znf_FYVE_PHD"/>
</dbReference>
<feature type="region of interest" description="Disordered" evidence="5">
    <location>
        <begin position="1"/>
        <end position="340"/>
    </location>
</feature>
<dbReference type="GO" id="GO:0008270">
    <property type="term" value="F:zinc ion binding"/>
    <property type="evidence" value="ECO:0007669"/>
    <property type="project" value="UniProtKB-KW"/>
</dbReference>
<accession>A0AA91PY95</accession>
<evidence type="ECO:0000256" key="5">
    <source>
        <dbReference type="SAM" id="MobiDB-lite"/>
    </source>
</evidence>
<evidence type="ECO:0000256" key="1">
    <source>
        <dbReference type="ARBA" id="ARBA00022723"/>
    </source>
</evidence>
<feature type="region of interest" description="Disordered" evidence="5">
    <location>
        <begin position="656"/>
        <end position="675"/>
    </location>
</feature>
<dbReference type="EMBL" id="LYUB02000012">
    <property type="protein sequence ID" value="OVF07586.1"/>
    <property type="molecule type" value="Genomic_DNA"/>
</dbReference>
<evidence type="ECO:0000259" key="6">
    <source>
        <dbReference type="PROSITE" id="PS50178"/>
    </source>
</evidence>
<name>A0AA91PY95_CLALS</name>
<feature type="compositionally biased region" description="Low complexity" evidence="5">
    <location>
        <begin position="658"/>
        <end position="675"/>
    </location>
</feature>
<reference evidence="7 8" key="1">
    <citation type="submission" date="2017-04" db="EMBL/GenBank/DDBJ databases">
        <title>Draft genome of the yeast Clavispora lusitaniae type strain CBS 6936.</title>
        <authorList>
            <person name="Durrens P."/>
            <person name="Klopp C."/>
            <person name="Biteau N."/>
            <person name="Fitton-Ouhabi V."/>
            <person name="Dementhon K."/>
            <person name="Accoceberry I."/>
            <person name="Sherman D.J."/>
            <person name="Noel T."/>
        </authorList>
    </citation>
    <scope>NUCLEOTIDE SEQUENCE [LARGE SCALE GENOMIC DNA]</scope>
    <source>
        <strain evidence="7 8">CBS 6936</strain>
    </source>
</reference>
<keyword evidence="3" id="KW-0862">Zinc</keyword>
<sequence>MAASLYDQVPDMERSGPLKSTIQKREESLHPSGINPTGNLQVEQSEMTTYHETDNVENGKAPIREVTERKHEQRENRQEEEHGERNECQEDGKQSHETEQSQREGTHQNGKSGQSEGIQSSHNGHELALDPGVNGSTDKSTSNNRTNEALLVTGEDSQLIHGPKETDLQLEMTHSSNAGLSQRWNTPENGTQKESQTNLEDSSKGEGIQMEASTLISAKPAEGRMENEIPPQTESAVPGHESRSEPRTDPNTAQNVEQNAEGGTERSTEVSDSQTPGTKIPGAAEENTNSDQSDGLFQKKDYRSRTQSFQSVLSSASLKSLKSQHLATPAPRSASASKNFQSFIQAPVLSAIRRTDEVPIGQQMPFEREAEPEPPVSTSPDDYGEQTTREQQRLTLNALRKLSLSLAPIAGSEGDRTRPLTTARRPYAPAQVDLSTFASLTRQSRHQERETGHNEQEKVDKEQERPKDNERQEGERQGDEKRESQTQVSGRQENGTQHAQDSDIGTGKNKDTSSDLGLVSPTSVMNVHGNLSMSGNTHPMVQTPASALTLSPTTVNETTNTLAGTNTGTIITANEAAMKKDEYFTHNNASFTGSANDAITVTGASGNGDTAPPTVADTADRSSSSFPHPAKDEPNHLQQIKHFRSPMYVPAVLRRTQGPEAPGSPESSASADSRVSDASALTHDYIARAPPTRRHWLKDDAVTECGMPNCRRHFTFFDRRHHCRKCGGIFCKDHTSHFLYINHLAQFTTGGRGTLSRVCDRCIDEYNDFIRQEFGPPARTAHSTEARETSLLRDVLAGRPVRDTRQDSVVGSVPANWSWSSF</sequence>
<dbReference type="PROSITE" id="PS50178">
    <property type="entry name" value="ZF_FYVE"/>
    <property type="match status" value="1"/>
</dbReference>
<dbReference type="InterPro" id="IPR017455">
    <property type="entry name" value="Znf_FYVE-rel"/>
</dbReference>
<feature type="compositionally biased region" description="Polar residues" evidence="5">
    <location>
        <begin position="107"/>
        <end position="122"/>
    </location>
</feature>
<proteinExistence type="predicted"/>
<feature type="compositionally biased region" description="Low complexity" evidence="5">
    <location>
        <begin position="307"/>
        <end position="324"/>
    </location>
</feature>
<dbReference type="GO" id="GO:0032266">
    <property type="term" value="F:phosphatidylinositol-3-phosphate binding"/>
    <property type="evidence" value="ECO:0007669"/>
    <property type="project" value="UniProtKB-ARBA"/>
</dbReference>
<dbReference type="KEGG" id="clus:A9F13_12g01166"/>
<feature type="compositionally biased region" description="Polar residues" evidence="5">
    <location>
        <begin position="34"/>
        <end position="48"/>
    </location>
</feature>
<feature type="compositionally biased region" description="Basic and acidic residues" evidence="5">
    <location>
        <begin position="62"/>
        <end position="106"/>
    </location>
</feature>
<evidence type="ECO:0000256" key="3">
    <source>
        <dbReference type="ARBA" id="ARBA00022833"/>
    </source>
</evidence>
<organism evidence="7 8">
    <name type="scientific">Clavispora lusitaniae</name>
    <name type="common">Candida lusitaniae</name>
    <dbReference type="NCBI Taxonomy" id="36911"/>
    <lineage>
        <taxon>Eukaryota</taxon>
        <taxon>Fungi</taxon>
        <taxon>Dikarya</taxon>
        <taxon>Ascomycota</taxon>
        <taxon>Saccharomycotina</taxon>
        <taxon>Pichiomycetes</taxon>
        <taxon>Metschnikowiaceae</taxon>
        <taxon>Clavispora</taxon>
    </lineage>
</organism>
<evidence type="ECO:0000256" key="4">
    <source>
        <dbReference type="PROSITE-ProRule" id="PRU00091"/>
    </source>
</evidence>
<dbReference type="SMART" id="SM00064">
    <property type="entry name" value="FYVE"/>
    <property type="match status" value="1"/>
</dbReference>
<dbReference type="Gene3D" id="3.30.40.10">
    <property type="entry name" value="Zinc/RING finger domain, C3HC4 (zinc finger)"/>
    <property type="match status" value="1"/>
</dbReference>
<feature type="domain" description="FYVE-type" evidence="6">
    <location>
        <begin position="710"/>
        <end position="767"/>
    </location>
</feature>
<comment type="caution">
    <text evidence="7">The sequence shown here is derived from an EMBL/GenBank/DDBJ whole genome shotgun (WGS) entry which is preliminary data.</text>
</comment>
<feature type="compositionally biased region" description="Basic and acidic residues" evidence="5">
    <location>
        <begin position="445"/>
        <end position="484"/>
    </location>
</feature>
<keyword evidence="2 4" id="KW-0863">Zinc-finger</keyword>
<gene>
    <name evidence="7" type="ORF">A9F13_12g01166</name>
</gene>
<evidence type="ECO:0000313" key="8">
    <source>
        <dbReference type="Proteomes" id="UP000195602"/>
    </source>
</evidence>
<dbReference type="SUPFAM" id="SSF57903">
    <property type="entry name" value="FYVE/PHD zinc finger"/>
    <property type="match status" value="1"/>
</dbReference>
<dbReference type="PANTHER" id="PTHR23164">
    <property type="entry name" value="EARLY ENDOSOME ANTIGEN 1"/>
    <property type="match status" value="1"/>
</dbReference>
<dbReference type="AlphaFoldDB" id="A0AA91PY95"/>
<dbReference type="Proteomes" id="UP000195602">
    <property type="component" value="Unassembled WGS sequence"/>
</dbReference>
<protein>
    <recommendedName>
        <fullName evidence="6">FYVE-type domain-containing protein</fullName>
    </recommendedName>
</protein>
<dbReference type="Pfam" id="PF01363">
    <property type="entry name" value="FYVE"/>
    <property type="match status" value="1"/>
</dbReference>
<evidence type="ECO:0000256" key="2">
    <source>
        <dbReference type="ARBA" id="ARBA00022771"/>
    </source>
</evidence>
<feature type="region of interest" description="Disordered" evidence="5">
    <location>
        <begin position="602"/>
        <end position="637"/>
    </location>
</feature>
<feature type="compositionally biased region" description="Polar residues" evidence="5">
    <location>
        <begin position="249"/>
        <end position="258"/>
    </location>
</feature>
<feature type="region of interest" description="Disordered" evidence="5">
    <location>
        <begin position="360"/>
        <end position="523"/>
    </location>
</feature>
<feature type="compositionally biased region" description="Polar residues" evidence="5">
    <location>
        <begin position="485"/>
        <end position="499"/>
    </location>
</feature>